<dbReference type="InterPro" id="IPR004014">
    <property type="entry name" value="ATPase_P-typ_cation-transptr_N"/>
</dbReference>
<dbReference type="FunFam" id="3.40.50.1000:FF:000011">
    <property type="entry name" value="Calcium-transporting ATPase"/>
    <property type="match status" value="1"/>
</dbReference>
<comment type="function">
    <text evidence="17">Catalyzes the hydrolysis of ATP coupled with the transport of calcium.</text>
</comment>
<dbReference type="FunFam" id="2.70.150.10:FF:000006">
    <property type="entry name" value="Calcium-transporting ATPase"/>
    <property type="match status" value="1"/>
</dbReference>
<keyword evidence="11" id="KW-0112">Calmodulin-binding</keyword>
<evidence type="ECO:0000256" key="15">
    <source>
        <dbReference type="ARBA" id="ARBA00023136"/>
    </source>
</evidence>
<dbReference type="GO" id="GO:0005886">
    <property type="term" value="C:plasma membrane"/>
    <property type="evidence" value="ECO:0007669"/>
    <property type="project" value="TreeGrafter"/>
</dbReference>
<feature type="transmembrane region" description="Helical" evidence="17">
    <location>
        <begin position="434"/>
        <end position="460"/>
    </location>
</feature>
<evidence type="ECO:0000256" key="4">
    <source>
        <dbReference type="ARBA" id="ARBA00022568"/>
    </source>
</evidence>
<evidence type="ECO:0000256" key="7">
    <source>
        <dbReference type="ARBA" id="ARBA00022741"/>
    </source>
</evidence>
<dbReference type="AlphaFoldDB" id="A0A8B8KPD1"/>
<evidence type="ECO:0000256" key="16">
    <source>
        <dbReference type="ARBA" id="ARBA00048694"/>
    </source>
</evidence>
<reference evidence="21 22" key="2">
    <citation type="submission" date="2025-04" db="UniProtKB">
        <authorList>
            <consortium name="RefSeq"/>
        </authorList>
    </citation>
    <scope>IDENTIFICATION</scope>
    <source>
        <tissue evidence="21 22">Young leaves</tissue>
    </source>
</reference>
<evidence type="ECO:0000256" key="18">
    <source>
        <dbReference type="SAM" id="MobiDB-lite"/>
    </source>
</evidence>
<dbReference type="Gene3D" id="1.20.5.170">
    <property type="match status" value="1"/>
</dbReference>
<dbReference type="Proteomes" id="UP000694853">
    <property type="component" value="Unplaced"/>
</dbReference>
<dbReference type="Gene3D" id="1.20.1110.10">
    <property type="entry name" value="Calcium-transporting ATPase, transmembrane domain"/>
    <property type="match status" value="1"/>
</dbReference>
<dbReference type="PANTHER" id="PTHR24093">
    <property type="entry name" value="CATION TRANSPORTING ATPASE"/>
    <property type="match status" value="1"/>
</dbReference>
<dbReference type="InterPro" id="IPR006068">
    <property type="entry name" value="ATPase_P-typ_cation-transptr_C"/>
</dbReference>
<dbReference type="FunFam" id="1.20.1110.10:FF:000036">
    <property type="entry name" value="Calcium-transporting ATPase"/>
    <property type="match status" value="1"/>
</dbReference>
<feature type="transmembrane region" description="Helical" evidence="17">
    <location>
        <begin position="1035"/>
        <end position="1056"/>
    </location>
</feature>
<dbReference type="SFLD" id="SFLDS00003">
    <property type="entry name" value="Haloacid_Dehalogenase"/>
    <property type="match status" value="1"/>
</dbReference>
<dbReference type="Gene3D" id="2.70.150.10">
    <property type="entry name" value="Calcium-transporting ATPase, cytoplasmic transduction domain A"/>
    <property type="match status" value="1"/>
</dbReference>
<keyword evidence="14 17" id="KW-0406">Ion transport</keyword>
<dbReference type="Pfam" id="PF13246">
    <property type="entry name" value="Cation_ATPase"/>
    <property type="match status" value="1"/>
</dbReference>
<dbReference type="RefSeq" id="XP_027344574.1">
    <property type="nucleotide sequence ID" value="XM_027488773.1"/>
</dbReference>
<evidence type="ECO:0000256" key="10">
    <source>
        <dbReference type="ARBA" id="ARBA00022842"/>
    </source>
</evidence>
<dbReference type="GO" id="GO:0016887">
    <property type="term" value="F:ATP hydrolysis activity"/>
    <property type="evidence" value="ECO:0007669"/>
    <property type="project" value="InterPro"/>
</dbReference>
<keyword evidence="13 17" id="KW-1133">Transmembrane helix</keyword>
<dbReference type="SFLD" id="SFLDF00027">
    <property type="entry name" value="p-type_atpase"/>
    <property type="match status" value="1"/>
</dbReference>
<sequence>MNGHLTVTIADRPDDDTLPPSDDNRQDEDDELVDPDDPFDIAQTKNASHETLRRWRQAALVLNASRRFRYTLDLRREEEKEQKKRLIRAHAQVIRAALLFRLAGERELVISTAVTPPTPVGDYGIGLEQLVSISKDQNFSSLQQYGGVRGLSSLIKSNPEKGINGDDADLLKRKNAFGTNTYPRKKGRSFWRFLWEAWQDLTLIILIIAAAVSLVLGIKTEGLDEGWYDGGSIFFAVFLVIVVTAVSDYRQSLQFQNLNAEKQNIQLEVIRGGRTIKISIFDIVVGDVIPLKIGDQVPADGVLITGHSLAMDESSMTGESKIVHKDHKAPFLMSGCKVADGVGVMLVTGVGINTEWGLLMASISEDTGEETPLQVRLNGVATFIGIVGLTVAVAVLAVLLGRYFSGHTKDVDGHVEFVAGKTSVSNAVDGVIKIFTIAVTIVVVAVPEGLPLAVTLTLAYSMRKMMADKALVRRLSACETMGSATTICSDKTGTLTLNQMTVVEAYVGKAKLNPPDDSSKLHPEVLSLINEGIAQNTTGNVFVPKDSGETEVSGSPTEKAILSWAVKLGMNFDVIRSNSTVLHVFPFNSEKKRGGVALKLGDSGVHIHWKGAAEIVLGTCTQYVDSNGQLQSIEEEKAFFKKAINDMAAHSLRCVAIAYRSYKLEKVPSNEEDLDQWSLPENELVLLAIVGIKDPCRPGVKDAVKVCTDAGVKVRMVTGDNLQTAKAIALECGILASNEDAVEPNIIEGKKFRELSEKEREQFAKKITVMGRSSPNDKLLLVQALRKGGEVVAVTGDGTNDAPALHEADIGLSMGIQGTEVAKESSDIIILDDNFASVVKVVRWGRSVYANIQKFIQFQLTVNVAALVINVVAAISSGDVPLNAVQLLWVNLIMDTLGALALATEPPTDHLMHRSPVGRREPLITNVMWRNLVVQALYQIVVLLVLNFGGESILPNQDTRAQGFQVKNTLIFNAFVMCQIFNEFNARKPDEMNVFRGVTKNRLFMGIVGVTFILQIIIIEFLGKFTSTVRLDWKLWLASLCIGFVSWPLAIAGKFIPVPKTPLARYFLKPLRRLRRSRATQ</sequence>
<dbReference type="NCBIfam" id="TIGR01494">
    <property type="entry name" value="ATPase_P-type"/>
    <property type="match status" value="2"/>
</dbReference>
<keyword evidence="15 17" id="KW-0472">Membrane</keyword>
<dbReference type="Gene3D" id="3.40.1110.10">
    <property type="entry name" value="Calcium-transporting ATPase, cytoplasmic domain N"/>
    <property type="match status" value="1"/>
</dbReference>
<feature type="domain" description="Cation-transporting P-type ATPase N-terminal" evidence="19">
    <location>
        <begin position="144"/>
        <end position="218"/>
    </location>
</feature>
<evidence type="ECO:0000256" key="1">
    <source>
        <dbReference type="ARBA" id="ARBA00004141"/>
    </source>
</evidence>
<feature type="transmembrane region" description="Helical" evidence="17">
    <location>
        <begin position="380"/>
        <end position="404"/>
    </location>
</feature>
<dbReference type="GO" id="GO:0005516">
    <property type="term" value="F:calmodulin binding"/>
    <property type="evidence" value="ECO:0007669"/>
    <property type="project" value="UniProtKB-KW"/>
</dbReference>
<comment type="catalytic activity">
    <reaction evidence="16 17">
        <text>Ca(2+)(in) + ATP + H2O = Ca(2+)(out) + ADP + phosphate + H(+)</text>
        <dbReference type="Rhea" id="RHEA:18105"/>
        <dbReference type="ChEBI" id="CHEBI:15377"/>
        <dbReference type="ChEBI" id="CHEBI:15378"/>
        <dbReference type="ChEBI" id="CHEBI:29108"/>
        <dbReference type="ChEBI" id="CHEBI:30616"/>
        <dbReference type="ChEBI" id="CHEBI:43474"/>
        <dbReference type="ChEBI" id="CHEBI:456216"/>
        <dbReference type="EC" id="7.2.2.10"/>
    </reaction>
</comment>
<dbReference type="InterPro" id="IPR024750">
    <property type="entry name" value="Ca_ATPase_N_dom"/>
</dbReference>
<comment type="similarity">
    <text evidence="2 17">Belongs to the cation transport ATPase (P-type) (TC 3.A.3) family. Type IIB subfamily.</text>
</comment>
<dbReference type="SUPFAM" id="SSF56784">
    <property type="entry name" value="HAD-like"/>
    <property type="match status" value="1"/>
</dbReference>
<evidence type="ECO:0000313" key="24">
    <source>
        <dbReference type="RefSeq" id="XP_027344576.1"/>
    </source>
</evidence>
<evidence type="ECO:0000256" key="5">
    <source>
        <dbReference type="ARBA" id="ARBA00022692"/>
    </source>
</evidence>
<dbReference type="InterPro" id="IPR036412">
    <property type="entry name" value="HAD-like_sf"/>
</dbReference>
<keyword evidence="4 17" id="KW-0109">Calcium transport</keyword>
<dbReference type="Pfam" id="PF00122">
    <property type="entry name" value="E1-E2_ATPase"/>
    <property type="match status" value="1"/>
</dbReference>
<dbReference type="GeneID" id="113857071"/>
<keyword evidence="6" id="KW-0479">Metal-binding</keyword>
<reference evidence="20" key="1">
    <citation type="journal article" date="2019" name="Toxins">
        <title>Detection of Abrin-Like and Prepropulchellin-Like Toxin Genes and Transcripts Using Whole Genome Sequencing and Full-Length Transcript Sequencing of Abrus precatorius.</title>
        <authorList>
            <person name="Hovde B.T."/>
            <person name="Daligault H.E."/>
            <person name="Hanschen E.R."/>
            <person name="Kunde Y.A."/>
            <person name="Johnson M.B."/>
            <person name="Starkenburg S.R."/>
            <person name="Johnson S.L."/>
        </authorList>
    </citation>
    <scope>NUCLEOTIDE SEQUENCE [LARGE SCALE GENOMIC DNA]</scope>
</reference>
<keyword evidence="9 17" id="KW-0067">ATP-binding</keyword>
<evidence type="ECO:0000259" key="19">
    <source>
        <dbReference type="SMART" id="SM00831"/>
    </source>
</evidence>
<dbReference type="RefSeq" id="XP_027344573.1">
    <property type="nucleotide sequence ID" value="XM_027488772.1"/>
</dbReference>
<dbReference type="GO" id="GO:0005524">
    <property type="term" value="F:ATP binding"/>
    <property type="evidence" value="ECO:0007669"/>
    <property type="project" value="UniProtKB-KW"/>
</dbReference>
<evidence type="ECO:0000313" key="20">
    <source>
        <dbReference type="Proteomes" id="UP000694853"/>
    </source>
</evidence>
<dbReference type="SUPFAM" id="SSF81660">
    <property type="entry name" value="Metal cation-transporting ATPase, ATP-binding domain N"/>
    <property type="match status" value="1"/>
</dbReference>
<keyword evidence="7 17" id="KW-0547">Nucleotide-binding</keyword>
<keyword evidence="3 17" id="KW-0813">Transport</keyword>
<dbReference type="PANTHER" id="PTHR24093:SF520">
    <property type="entry name" value="CALCIUM-TRANSPORTING ATPASE 9, PLASMA MEMBRANE-TYPE"/>
    <property type="match status" value="1"/>
</dbReference>
<evidence type="ECO:0000256" key="9">
    <source>
        <dbReference type="ARBA" id="ARBA00022840"/>
    </source>
</evidence>
<evidence type="ECO:0000256" key="14">
    <source>
        <dbReference type="ARBA" id="ARBA00023065"/>
    </source>
</evidence>
<feature type="region of interest" description="Disordered" evidence="18">
    <location>
        <begin position="1"/>
        <end position="39"/>
    </location>
</feature>
<dbReference type="PRINTS" id="PR00119">
    <property type="entry name" value="CATATPASE"/>
</dbReference>
<dbReference type="Pfam" id="PF00690">
    <property type="entry name" value="Cation_ATPase_N"/>
    <property type="match status" value="1"/>
</dbReference>
<evidence type="ECO:0000256" key="3">
    <source>
        <dbReference type="ARBA" id="ARBA00022448"/>
    </source>
</evidence>
<name>A0A8B8KPD1_ABRPR</name>
<keyword evidence="8 17" id="KW-0106">Calcium</keyword>
<comment type="caution">
    <text evidence="17">Lacks conserved residue(s) required for the propagation of feature annotation.</text>
</comment>
<dbReference type="Pfam" id="PF00689">
    <property type="entry name" value="Cation_ATPase_C"/>
    <property type="match status" value="1"/>
</dbReference>
<dbReference type="InterPro" id="IPR023299">
    <property type="entry name" value="ATPase_P-typ_cyto_dom_N"/>
</dbReference>
<evidence type="ECO:0000256" key="12">
    <source>
        <dbReference type="ARBA" id="ARBA00022967"/>
    </source>
</evidence>
<keyword evidence="5 17" id="KW-0812">Transmembrane</keyword>
<evidence type="ECO:0000256" key="13">
    <source>
        <dbReference type="ARBA" id="ARBA00022989"/>
    </source>
</evidence>
<dbReference type="Pfam" id="PF12515">
    <property type="entry name" value="CaATP_NAI"/>
    <property type="match status" value="1"/>
</dbReference>
<dbReference type="InterPro" id="IPR018303">
    <property type="entry name" value="ATPase_P-typ_P_site"/>
</dbReference>
<dbReference type="RefSeq" id="XP_027344575.1">
    <property type="nucleotide sequence ID" value="XM_027488774.1"/>
</dbReference>
<evidence type="ECO:0000256" key="6">
    <source>
        <dbReference type="ARBA" id="ARBA00022723"/>
    </source>
</evidence>
<keyword evidence="10" id="KW-0460">Magnesium</keyword>
<dbReference type="GO" id="GO:0005388">
    <property type="term" value="F:P-type calcium transporter activity"/>
    <property type="evidence" value="ECO:0007669"/>
    <property type="project" value="UniProtKB-EC"/>
</dbReference>
<feature type="transmembrane region" description="Helical" evidence="17">
    <location>
        <begin position="193"/>
        <end position="218"/>
    </location>
</feature>
<evidence type="ECO:0000256" key="17">
    <source>
        <dbReference type="RuleBase" id="RU361146"/>
    </source>
</evidence>
<dbReference type="InterPro" id="IPR006408">
    <property type="entry name" value="P-type_ATPase_IIB"/>
</dbReference>
<protein>
    <recommendedName>
        <fullName evidence="17">Calcium-transporting ATPase</fullName>
        <ecNumber evidence="17">7.2.2.10</ecNumber>
    </recommendedName>
</protein>
<dbReference type="PROSITE" id="PS00154">
    <property type="entry name" value="ATPASE_E1_E2"/>
    <property type="match status" value="1"/>
</dbReference>
<feature type="transmembrane region" description="Helical" evidence="17">
    <location>
        <begin position="1003"/>
        <end position="1023"/>
    </location>
</feature>
<evidence type="ECO:0000256" key="2">
    <source>
        <dbReference type="ARBA" id="ARBA00006124"/>
    </source>
</evidence>
<feature type="transmembrane region" description="Helical" evidence="17">
    <location>
        <begin position="927"/>
        <end position="946"/>
    </location>
</feature>
<dbReference type="SUPFAM" id="SSF81665">
    <property type="entry name" value="Calcium ATPase, transmembrane domain M"/>
    <property type="match status" value="1"/>
</dbReference>
<dbReference type="InterPro" id="IPR044492">
    <property type="entry name" value="P_typ_ATPase_HD_dom"/>
</dbReference>
<dbReference type="SFLD" id="SFLDG00002">
    <property type="entry name" value="C1.7:_P-type_atpase_like"/>
    <property type="match status" value="1"/>
</dbReference>
<dbReference type="InterPro" id="IPR059000">
    <property type="entry name" value="ATPase_P-type_domA"/>
</dbReference>
<evidence type="ECO:0000313" key="23">
    <source>
        <dbReference type="RefSeq" id="XP_027344575.1"/>
    </source>
</evidence>
<evidence type="ECO:0000313" key="22">
    <source>
        <dbReference type="RefSeq" id="XP_027344574.1"/>
    </source>
</evidence>
<dbReference type="FunFam" id="3.40.1110.10:FF:000013">
    <property type="entry name" value="Calcium-transporting ATPase"/>
    <property type="match status" value="1"/>
</dbReference>
<evidence type="ECO:0000313" key="21">
    <source>
        <dbReference type="RefSeq" id="XP_027344573.1"/>
    </source>
</evidence>
<dbReference type="InterPro" id="IPR008250">
    <property type="entry name" value="ATPase_P-typ_transduc_dom_A_sf"/>
</dbReference>
<gene>
    <name evidence="21 22 23 24" type="primary">LOC113857071</name>
</gene>
<dbReference type="RefSeq" id="XP_027344576.1">
    <property type="nucleotide sequence ID" value="XM_027488775.1"/>
</dbReference>
<dbReference type="FunFam" id="1.20.1110.10:FF:000097">
    <property type="entry name" value="Calcium-transporting ATPase 9 plasma membrane-type"/>
    <property type="match status" value="1"/>
</dbReference>
<dbReference type="CDD" id="cd02081">
    <property type="entry name" value="P-type_ATPase_Ca_PMCA-like"/>
    <property type="match status" value="1"/>
</dbReference>
<dbReference type="GO" id="GO:0046872">
    <property type="term" value="F:metal ion binding"/>
    <property type="evidence" value="ECO:0007669"/>
    <property type="project" value="UniProtKB-KW"/>
</dbReference>
<feature type="transmembrane region" description="Helical" evidence="17">
    <location>
        <begin position="230"/>
        <end position="249"/>
    </location>
</feature>
<evidence type="ECO:0000256" key="8">
    <source>
        <dbReference type="ARBA" id="ARBA00022837"/>
    </source>
</evidence>
<dbReference type="FunFam" id="1.20.1110.10:FF:000039">
    <property type="entry name" value="Calcium-transporting ATPase"/>
    <property type="match status" value="1"/>
</dbReference>
<keyword evidence="20" id="KW-1185">Reference proteome</keyword>
<dbReference type="InterPro" id="IPR023298">
    <property type="entry name" value="ATPase_P-typ_TM_dom_sf"/>
</dbReference>
<dbReference type="FunFam" id="1.20.5.170:FF:000029">
    <property type="entry name" value="Calcium-transporting ATPase"/>
    <property type="match status" value="1"/>
</dbReference>
<dbReference type="PRINTS" id="PR00121">
    <property type="entry name" value="NAKATPASE"/>
</dbReference>
<dbReference type="InterPro" id="IPR023214">
    <property type="entry name" value="HAD_sf"/>
</dbReference>
<accession>A0A8B8KPD1</accession>
<dbReference type="InterPro" id="IPR001757">
    <property type="entry name" value="P_typ_ATPase"/>
</dbReference>
<feature type="compositionally biased region" description="Acidic residues" evidence="18">
    <location>
        <begin position="25"/>
        <end position="39"/>
    </location>
</feature>
<comment type="subcellular location">
    <subcellularLocation>
        <location evidence="1 17">Membrane</location>
        <topology evidence="1 17">Multi-pass membrane protein</topology>
    </subcellularLocation>
</comment>
<organism evidence="20 22">
    <name type="scientific">Abrus precatorius</name>
    <name type="common">Indian licorice</name>
    <name type="synonym">Glycine abrus</name>
    <dbReference type="NCBI Taxonomy" id="3816"/>
    <lineage>
        <taxon>Eukaryota</taxon>
        <taxon>Viridiplantae</taxon>
        <taxon>Streptophyta</taxon>
        <taxon>Embryophyta</taxon>
        <taxon>Tracheophyta</taxon>
        <taxon>Spermatophyta</taxon>
        <taxon>Magnoliopsida</taxon>
        <taxon>eudicotyledons</taxon>
        <taxon>Gunneridae</taxon>
        <taxon>Pentapetalae</taxon>
        <taxon>rosids</taxon>
        <taxon>fabids</taxon>
        <taxon>Fabales</taxon>
        <taxon>Fabaceae</taxon>
        <taxon>Papilionoideae</taxon>
        <taxon>50 kb inversion clade</taxon>
        <taxon>NPAAA clade</taxon>
        <taxon>indigoferoid/millettioid clade</taxon>
        <taxon>Abreae</taxon>
        <taxon>Abrus</taxon>
    </lineage>
</organism>
<evidence type="ECO:0000256" key="11">
    <source>
        <dbReference type="ARBA" id="ARBA00022860"/>
    </source>
</evidence>
<dbReference type="SUPFAM" id="SSF81653">
    <property type="entry name" value="Calcium ATPase, transduction domain A"/>
    <property type="match status" value="1"/>
</dbReference>
<proteinExistence type="inferred from homology"/>
<dbReference type="SMART" id="SM00831">
    <property type="entry name" value="Cation_ATPase_N"/>
    <property type="match status" value="1"/>
</dbReference>
<dbReference type="NCBIfam" id="TIGR01517">
    <property type="entry name" value="ATPase-IIB_Ca"/>
    <property type="match status" value="1"/>
</dbReference>
<keyword evidence="12" id="KW-1278">Translocase</keyword>
<dbReference type="Gene3D" id="3.40.50.1000">
    <property type="entry name" value="HAD superfamily/HAD-like"/>
    <property type="match status" value="1"/>
</dbReference>
<dbReference type="EC" id="7.2.2.10" evidence="17"/>